<dbReference type="Ensembl" id="ENSSANT00000056080.1">
    <property type="protein sequence ID" value="ENSSANP00000052746.1"/>
    <property type="gene ID" value="ENSSANG00000026393.1"/>
</dbReference>
<proteinExistence type="predicted"/>
<dbReference type="PANTHER" id="PTHR11106">
    <property type="entry name" value="GANGLIOSIDE INDUCED DIFFERENTIATION ASSOCIATED PROTEIN 2-RELATED"/>
    <property type="match status" value="1"/>
</dbReference>
<dbReference type="InterPro" id="IPR043472">
    <property type="entry name" value="Macro_dom-like"/>
</dbReference>
<feature type="region of interest" description="Disordered" evidence="1">
    <location>
        <begin position="104"/>
        <end position="140"/>
    </location>
</feature>
<reference evidence="3" key="2">
    <citation type="submission" date="2025-09" db="UniProtKB">
        <authorList>
            <consortium name="Ensembl"/>
        </authorList>
    </citation>
    <scope>IDENTIFICATION</scope>
</reference>
<feature type="domain" description="Macro" evidence="2">
    <location>
        <begin position="141"/>
        <end position="329"/>
    </location>
</feature>
<dbReference type="PROSITE" id="PS51154">
    <property type="entry name" value="MACRO"/>
    <property type="match status" value="1"/>
</dbReference>
<dbReference type="Gene3D" id="3.40.220.10">
    <property type="entry name" value="Leucine Aminopeptidase, subunit E, domain 1"/>
    <property type="match status" value="1"/>
</dbReference>
<evidence type="ECO:0000313" key="4">
    <source>
        <dbReference type="Proteomes" id="UP000472260"/>
    </source>
</evidence>
<protein>
    <recommendedName>
        <fullName evidence="2">Macro domain-containing protein</fullName>
    </recommendedName>
</protein>
<dbReference type="AlphaFoldDB" id="A0A671P9M3"/>
<dbReference type="SUPFAM" id="SSF52949">
    <property type="entry name" value="Macro domain-like"/>
    <property type="match status" value="1"/>
</dbReference>
<name>A0A671P9M3_9TELE</name>
<sequence length="329" mass="36312">MTTVSLLAQDLAGRLDWINPTQCRCGSGQIPWHEVRMLASVVNLRICENAEIPPFIYSSRGGRDGYPKVRVFDEFGAEIRNIPTKSWDDLDEVDTGEVSECGSLAPNFIPHREGNRNTLDPSAPQPENPESPDDEFSTENEEPLRIYFGRGKNLIILKEGYLEVEEEACVLVNAANTELQHGEGVAGAFRKRAGQSFQDESNRIMERRKNPIRTGDAVLQKKGGPNGNPVIHAIGHRKGQNGDISEELTAILTLDTLIDNICKLARDNKYRSVAMPIISGGIFGFNEITVGAALVNALLRKTDGTDCLEHSERRGCNSDPHRHLINAVS</sequence>
<organism evidence="3 4">
    <name type="scientific">Sinocyclocheilus anshuiensis</name>
    <dbReference type="NCBI Taxonomy" id="1608454"/>
    <lineage>
        <taxon>Eukaryota</taxon>
        <taxon>Metazoa</taxon>
        <taxon>Chordata</taxon>
        <taxon>Craniata</taxon>
        <taxon>Vertebrata</taxon>
        <taxon>Euteleostomi</taxon>
        <taxon>Actinopterygii</taxon>
        <taxon>Neopterygii</taxon>
        <taxon>Teleostei</taxon>
        <taxon>Ostariophysi</taxon>
        <taxon>Cypriniformes</taxon>
        <taxon>Cyprinidae</taxon>
        <taxon>Cyprininae</taxon>
        <taxon>Sinocyclocheilus</taxon>
    </lineage>
</organism>
<accession>A0A671P9M3</accession>
<feature type="compositionally biased region" description="Acidic residues" evidence="1">
    <location>
        <begin position="130"/>
        <end position="140"/>
    </location>
</feature>
<evidence type="ECO:0000313" key="3">
    <source>
        <dbReference type="Ensembl" id="ENSSANP00000052746.1"/>
    </source>
</evidence>
<reference evidence="3" key="1">
    <citation type="submission" date="2025-08" db="UniProtKB">
        <authorList>
            <consortium name="Ensembl"/>
        </authorList>
    </citation>
    <scope>IDENTIFICATION</scope>
</reference>
<dbReference type="Proteomes" id="UP000472260">
    <property type="component" value="Unassembled WGS sequence"/>
</dbReference>
<dbReference type="InterPro" id="IPR002589">
    <property type="entry name" value="Macro_dom"/>
</dbReference>
<dbReference type="Pfam" id="PF01661">
    <property type="entry name" value="Macro"/>
    <property type="match status" value="1"/>
</dbReference>
<dbReference type="SMART" id="SM00506">
    <property type="entry name" value="A1pp"/>
    <property type="match status" value="1"/>
</dbReference>
<keyword evidence="4" id="KW-1185">Reference proteome</keyword>
<evidence type="ECO:0000259" key="2">
    <source>
        <dbReference type="PROSITE" id="PS51154"/>
    </source>
</evidence>
<evidence type="ECO:0000256" key="1">
    <source>
        <dbReference type="SAM" id="MobiDB-lite"/>
    </source>
</evidence>